<reference evidence="2 3" key="1">
    <citation type="journal article" date="2011" name="J. Bacteriol.">
        <title>Genome sequence of Neisseria meningitidis serogroup B strain H44/76.</title>
        <authorList>
            <person name="Piet J.R."/>
            <person name="Huis In 't Veld R.A."/>
            <person name="van Schaik B.D."/>
            <person name="van Kampen A.H."/>
            <person name="Baas F."/>
            <person name="van de Beek D."/>
            <person name="Pannekoek Y."/>
            <person name="van der Ende A."/>
        </authorList>
    </citation>
    <scope>NUCLEOTIDE SEQUENCE [LARGE SCALE GENOMIC DNA]</scope>
    <source>
        <strain evidence="2 3">H44/76</strain>
    </source>
</reference>
<dbReference type="PATRIC" id="fig|909420.4.peg.1891"/>
<feature type="compositionally biased region" description="Polar residues" evidence="1">
    <location>
        <begin position="12"/>
        <end position="22"/>
    </location>
</feature>
<comment type="caution">
    <text evidence="2">The sequence shown here is derived from an EMBL/GenBank/DDBJ whole genome shotgun (WGS) entry which is preliminary data.</text>
</comment>
<sequence>MHIIQSPVIPTKTENQKQQSEIPSFPPVRESGLFGFGSFSRFG</sequence>
<evidence type="ECO:0000256" key="1">
    <source>
        <dbReference type="SAM" id="MobiDB-lite"/>
    </source>
</evidence>
<organism evidence="2 3">
    <name type="scientific">Neisseria meningitidis serogroup B / serotype 15 (strain H44/76)</name>
    <dbReference type="NCBI Taxonomy" id="909420"/>
    <lineage>
        <taxon>Bacteria</taxon>
        <taxon>Pseudomonadati</taxon>
        <taxon>Pseudomonadota</taxon>
        <taxon>Betaproteobacteria</taxon>
        <taxon>Neisseriales</taxon>
        <taxon>Neisseriaceae</taxon>
        <taxon>Neisseria</taxon>
    </lineage>
</organism>
<proteinExistence type="predicted"/>
<accession>E6MYN0</accession>
<feature type="region of interest" description="Disordered" evidence="1">
    <location>
        <begin position="1"/>
        <end position="29"/>
    </location>
</feature>
<evidence type="ECO:0000313" key="3">
    <source>
        <dbReference type="Proteomes" id="UP000032707"/>
    </source>
</evidence>
<name>E6MYN0_NEIMH</name>
<protein>
    <submittedName>
        <fullName evidence="2">Uncharacterized protein</fullName>
    </submittedName>
</protein>
<evidence type="ECO:0000313" key="2">
    <source>
        <dbReference type="EMBL" id="EFV63282.1"/>
    </source>
</evidence>
<dbReference type="AlphaFoldDB" id="E6MYN0"/>
<gene>
    <name evidence="2" type="ORF">NMH_1877</name>
</gene>
<dbReference type="Proteomes" id="UP000032707">
    <property type="component" value="Unassembled WGS sequence"/>
</dbReference>
<dbReference type="EMBL" id="AEQZ01000038">
    <property type="protein sequence ID" value="EFV63282.1"/>
    <property type="molecule type" value="Genomic_DNA"/>
</dbReference>